<keyword evidence="2" id="KW-0812">Transmembrane</keyword>
<evidence type="ECO:0008006" key="5">
    <source>
        <dbReference type="Google" id="ProtNLM"/>
    </source>
</evidence>
<evidence type="ECO:0000256" key="2">
    <source>
        <dbReference type="SAM" id="Phobius"/>
    </source>
</evidence>
<evidence type="ECO:0000256" key="1">
    <source>
        <dbReference type="SAM" id="MobiDB-lite"/>
    </source>
</evidence>
<reference evidence="3" key="1">
    <citation type="submission" date="2022-03" db="EMBL/GenBank/DDBJ databases">
        <title>Complete genome sequence of Caldinitratiruptor microaerophilus.</title>
        <authorList>
            <person name="Mukaiyama R."/>
            <person name="Nishiyama T."/>
            <person name="Ueda K."/>
        </authorList>
    </citation>
    <scope>NUCLEOTIDE SEQUENCE</scope>
    <source>
        <strain evidence="3">JCM 16183</strain>
    </source>
</reference>
<proteinExistence type="predicted"/>
<organism evidence="3 4">
    <name type="scientific">Caldinitratiruptor microaerophilus</name>
    <dbReference type="NCBI Taxonomy" id="671077"/>
    <lineage>
        <taxon>Bacteria</taxon>
        <taxon>Bacillati</taxon>
        <taxon>Bacillota</taxon>
        <taxon>Clostridia</taxon>
        <taxon>Eubacteriales</taxon>
        <taxon>Symbiobacteriaceae</taxon>
        <taxon>Caldinitratiruptor</taxon>
    </lineage>
</organism>
<dbReference type="AlphaFoldDB" id="A0AA35CIS0"/>
<evidence type="ECO:0000313" key="3">
    <source>
        <dbReference type="EMBL" id="BDG59078.1"/>
    </source>
</evidence>
<accession>A0AA35CIS0</accession>
<feature type="region of interest" description="Disordered" evidence="1">
    <location>
        <begin position="116"/>
        <end position="192"/>
    </location>
</feature>
<feature type="transmembrane region" description="Helical" evidence="2">
    <location>
        <begin position="6"/>
        <end position="24"/>
    </location>
</feature>
<dbReference type="EMBL" id="AP025628">
    <property type="protein sequence ID" value="BDG59078.1"/>
    <property type="molecule type" value="Genomic_DNA"/>
</dbReference>
<sequence length="257" mass="26352">MVALLPWLVLALGTIVTLGAYFRAQSVPARRRSRRARDVEAQVAAGLDPAAGDPSDPHAVAWAVLREPIGVERWLDRQAAARHFRLGTLFGIGWSLLALGMYLAVFATPAAPPDLRDSGDGAPAPVDAGPDRTAPAAQPGGAGAVTPGTGGTGTTTREPAGGSGAQPQPGPGQGASGQPGSGPATPPQPAPVTVTIAEGDTAPRVAAKLAGAGVIRDREEFLRRLVERKKDTLLRPGTFRILPGQSVDAVIDILTRS</sequence>
<keyword evidence="2" id="KW-1133">Transmembrane helix</keyword>
<feature type="compositionally biased region" description="Gly residues" evidence="1">
    <location>
        <begin position="140"/>
        <end position="153"/>
    </location>
</feature>
<dbReference type="Gene3D" id="3.30.1490.480">
    <property type="entry name" value="Endolytic murein transglycosylase"/>
    <property type="match status" value="1"/>
</dbReference>
<dbReference type="Proteomes" id="UP001163687">
    <property type="component" value="Chromosome"/>
</dbReference>
<keyword evidence="2" id="KW-0472">Membrane</keyword>
<gene>
    <name evidence="3" type="ORF">caldi_01680</name>
</gene>
<keyword evidence="4" id="KW-1185">Reference proteome</keyword>
<name>A0AA35CIS0_9FIRM</name>
<dbReference type="KEGG" id="cmic:caldi_01680"/>
<protein>
    <recommendedName>
        <fullName evidence="5">YceG-like family protein</fullName>
    </recommendedName>
</protein>
<feature type="compositionally biased region" description="Gly residues" evidence="1">
    <location>
        <begin position="171"/>
        <end position="180"/>
    </location>
</feature>
<evidence type="ECO:0000313" key="4">
    <source>
        <dbReference type="Proteomes" id="UP001163687"/>
    </source>
</evidence>
<feature type="transmembrane region" description="Helical" evidence="2">
    <location>
        <begin position="86"/>
        <end position="107"/>
    </location>
</feature>